<sequence length="71" mass="8582">MEFREDIKFAEFIKQYREQNSLSLKELADMLLVSEKIVRQWENQGVEPSKSMKKKVLSILKIEDTEDYTYY</sequence>
<dbReference type="CDD" id="cd00093">
    <property type="entry name" value="HTH_XRE"/>
    <property type="match status" value="1"/>
</dbReference>
<name>A0ABV6Z3L9_UNCC1</name>
<organism evidence="2 3">
    <name type="scientific">candidate division CSSED10-310 bacterium</name>
    <dbReference type="NCBI Taxonomy" id="2855610"/>
    <lineage>
        <taxon>Bacteria</taxon>
        <taxon>Bacteria division CSSED10-310</taxon>
    </lineage>
</organism>
<evidence type="ECO:0000259" key="1">
    <source>
        <dbReference type="PROSITE" id="PS50943"/>
    </source>
</evidence>
<proteinExistence type="predicted"/>
<dbReference type="InterPro" id="IPR010982">
    <property type="entry name" value="Lambda_DNA-bd_dom_sf"/>
</dbReference>
<accession>A0ABV6Z3L9</accession>
<dbReference type="PROSITE" id="PS50943">
    <property type="entry name" value="HTH_CROC1"/>
    <property type="match status" value="1"/>
</dbReference>
<dbReference type="EMBL" id="JBHPBY010000410">
    <property type="protein sequence ID" value="MFC1853042.1"/>
    <property type="molecule type" value="Genomic_DNA"/>
</dbReference>
<gene>
    <name evidence="2" type="ORF">ACFL27_22825</name>
</gene>
<feature type="domain" description="HTH cro/C1-type" evidence="1">
    <location>
        <begin position="13"/>
        <end position="68"/>
    </location>
</feature>
<dbReference type="Gene3D" id="1.10.260.40">
    <property type="entry name" value="lambda repressor-like DNA-binding domains"/>
    <property type="match status" value="1"/>
</dbReference>
<dbReference type="Pfam" id="PF01381">
    <property type="entry name" value="HTH_3"/>
    <property type="match status" value="1"/>
</dbReference>
<dbReference type="Proteomes" id="UP001594351">
    <property type="component" value="Unassembled WGS sequence"/>
</dbReference>
<dbReference type="SUPFAM" id="SSF47413">
    <property type="entry name" value="lambda repressor-like DNA-binding domains"/>
    <property type="match status" value="1"/>
</dbReference>
<evidence type="ECO:0000313" key="2">
    <source>
        <dbReference type="EMBL" id="MFC1853042.1"/>
    </source>
</evidence>
<protein>
    <submittedName>
        <fullName evidence="2">Multiprotein-bridging factor 1 family protein</fullName>
    </submittedName>
</protein>
<keyword evidence="3" id="KW-1185">Reference proteome</keyword>
<dbReference type="SMART" id="SM00530">
    <property type="entry name" value="HTH_XRE"/>
    <property type="match status" value="1"/>
</dbReference>
<comment type="caution">
    <text evidence="2">The sequence shown here is derived from an EMBL/GenBank/DDBJ whole genome shotgun (WGS) entry which is preliminary data.</text>
</comment>
<reference evidence="2 3" key="1">
    <citation type="submission" date="2024-09" db="EMBL/GenBank/DDBJ databases">
        <title>Laminarin stimulates single cell rates of sulfate reduction while oxygen inhibits transcriptomic activity in coastal marine sediment.</title>
        <authorList>
            <person name="Lindsay M."/>
            <person name="Orcutt B."/>
            <person name="Emerson D."/>
            <person name="Stepanauskas R."/>
            <person name="D'Angelo T."/>
        </authorList>
    </citation>
    <scope>NUCLEOTIDE SEQUENCE [LARGE SCALE GENOMIC DNA]</scope>
    <source>
        <strain evidence="2">SAG AM-311-K15</strain>
    </source>
</reference>
<dbReference type="InterPro" id="IPR001387">
    <property type="entry name" value="Cro/C1-type_HTH"/>
</dbReference>
<evidence type="ECO:0000313" key="3">
    <source>
        <dbReference type="Proteomes" id="UP001594351"/>
    </source>
</evidence>